<name>A0A395IJV8_9HELO</name>
<keyword evidence="3" id="KW-1185">Reference proteome</keyword>
<protein>
    <submittedName>
        <fullName evidence="2">Uncharacterized protein</fullName>
    </submittedName>
</protein>
<feature type="region of interest" description="Disordered" evidence="1">
    <location>
        <begin position="1"/>
        <end position="100"/>
    </location>
</feature>
<dbReference type="AlphaFoldDB" id="A0A395IJV8"/>
<evidence type="ECO:0000313" key="3">
    <source>
        <dbReference type="Proteomes" id="UP000249056"/>
    </source>
</evidence>
<comment type="caution">
    <text evidence="2">The sequence shown here is derived from an EMBL/GenBank/DDBJ whole genome shotgun (WGS) entry which is preliminary data.</text>
</comment>
<feature type="compositionally biased region" description="Polar residues" evidence="1">
    <location>
        <begin position="1"/>
        <end position="35"/>
    </location>
</feature>
<sequence>MTSATSGETSTVNTTARPQQIPTEPHIQSHTQLNSHAEDTEKTTTDSENHTSNESSIDIPESKESPSPENVTANADARSPPGPSPKTQKPRAQNYKRRLS</sequence>
<gene>
    <name evidence="2" type="ORF">DID88_000226</name>
</gene>
<accession>A0A395IJV8</accession>
<reference evidence="2 3" key="1">
    <citation type="submission" date="2018-06" db="EMBL/GenBank/DDBJ databases">
        <title>Genome Sequence of the Brown Rot Fungal Pathogen Monilinia fructigena.</title>
        <authorList>
            <person name="Landi L."/>
            <person name="De Miccolis Angelini R.M."/>
            <person name="Pollastro S."/>
            <person name="Abate D."/>
            <person name="Faretra F."/>
            <person name="Romanazzi G."/>
        </authorList>
    </citation>
    <scope>NUCLEOTIDE SEQUENCE [LARGE SCALE GENOMIC DNA]</scope>
    <source>
        <strain evidence="2 3">Mfrg269</strain>
    </source>
</reference>
<evidence type="ECO:0000313" key="2">
    <source>
        <dbReference type="EMBL" id="RAL60451.1"/>
    </source>
</evidence>
<organism evidence="2 3">
    <name type="scientific">Monilinia fructigena</name>
    <dbReference type="NCBI Taxonomy" id="38457"/>
    <lineage>
        <taxon>Eukaryota</taxon>
        <taxon>Fungi</taxon>
        <taxon>Dikarya</taxon>
        <taxon>Ascomycota</taxon>
        <taxon>Pezizomycotina</taxon>
        <taxon>Leotiomycetes</taxon>
        <taxon>Helotiales</taxon>
        <taxon>Sclerotiniaceae</taxon>
        <taxon>Monilinia</taxon>
    </lineage>
</organism>
<dbReference type="Proteomes" id="UP000249056">
    <property type="component" value="Unassembled WGS sequence"/>
</dbReference>
<dbReference type="EMBL" id="QKRW01000040">
    <property type="protein sequence ID" value="RAL60451.1"/>
    <property type="molecule type" value="Genomic_DNA"/>
</dbReference>
<proteinExistence type="predicted"/>
<evidence type="ECO:0000256" key="1">
    <source>
        <dbReference type="SAM" id="MobiDB-lite"/>
    </source>
</evidence>
<feature type="compositionally biased region" description="Basic and acidic residues" evidence="1">
    <location>
        <begin position="36"/>
        <end position="51"/>
    </location>
</feature>